<sequence>MSLTSALNTAQGIFNNTGAQSSVVSNNIANAGNKDYVRRQAMLTTSLNGAQVVKINRAQEDALLRQYLKSNSQDSAQQTLLNGLEDIKSVIGGNDYETAPSTYLAVFRDKLSAFRAAPNSTIAGQGAITAAQDVVNSLNNATNAVQQVRMNADKSIANSVEELNELLAQFETANNAVKSATSAGADPSQALDQRDALLKQISGIVGVTTVTRDNNDMVLYTSDGVTLFETIPRAVTFKPTQSYGASTDGNGVYIDGVALGKGSGGTTSAKGSLQALLQLRDEVAPTFQSQLDEIAKGLVALFSETNTAGTSTLPGLFTWTLPSGLPGGTPTTATIIDGIAGSITVNPAVVTSLGGDPMKLRNGSINGAAFDQNTAANGGYTAQLDKFYTAMGAKMDFDPGAGVIGFNSATGIDSNVSIMDFSSSSIGWFEQYRSDASGATENTAAALSRSDEAYSNETGVNLDEELTLLLDIEQSYKAATKILNAIDEMLKSLLDIAS</sequence>
<keyword evidence="7" id="KW-0175">Coiled coil</keyword>
<evidence type="ECO:0000259" key="8">
    <source>
        <dbReference type="Pfam" id="PF06429"/>
    </source>
</evidence>
<dbReference type="InterPro" id="IPR002371">
    <property type="entry name" value="FlgK"/>
</dbReference>
<evidence type="ECO:0000259" key="9">
    <source>
        <dbReference type="Pfam" id="PF22638"/>
    </source>
</evidence>
<evidence type="ECO:0000256" key="6">
    <source>
        <dbReference type="ARBA" id="ARBA00023143"/>
    </source>
</evidence>
<dbReference type="KEGG" id="rga:RGR602_CH00736"/>
<dbReference type="InterPro" id="IPR010930">
    <property type="entry name" value="Flg_bb/hook_C_dom"/>
</dbReference>
<dbReference type="Proteomes" id="UP000031368">
    <property type="component" value="Chromosome"/>
</dbReference>
<keyword evidence="11" id="KW-1185">Reference proteome</keyword>
<evidence type="ECO:0000313" key="10">
    <source>
        <dbReference type="EMBL" id="AJD40099.1"/>
    </source>
</evidence>
<comment type="subcellular location">
    <subcellularLocation>
        <location evidence="1">Bacterial flagellum</location>
    </subcellularLocation>
    <subcellularLocation>
        <location evidence="2">Secreted</location>
    </subcellularLocation>
</comment>
<dbReference type="EMBL" id="CP006877">
    <property type="protein sequence ID" value="AJD40099.1"/>
    <property type="molecule type" value="Genomic_DNA"/>
</dbReference>
<evidence type="ECO:0000256" key="7">
    <source>
        <dbReference type="SAM" id="Coils"/>
    </source>
</evidence>
<feature type="domain" description="Flagellar hook-associated protein FlgK helical" evidence="9">
    <location>
        <begin position="99"/>
        <end position="310"/>
    </location>
</feature>
<comment type="similarity">
    <text evidence="3">Belongs to the flagella basal body rod proteins family.</text>
</comment>
<dbReference type="SUPFAM" id="SSF64518">
    <property type="entry name" value="Phase 1 flagellin"/>
    <property type="match status" value="1"/>
</dbReference>
<keyword evidence="6" id="KW-0975">Bacterial flagellum</keyword>
<keyword evidence="5" id="KW-0964">Secreted</keyword>
<feature type="domain" description="Flagellar basal-body/hook protein C-terminal" evidence="8">
    <location>
        <begin position="455"/>
        <end position="495"/>
    </location>
</feature>
<dbReference type="Pfam" id="PF22638">
    <property type="entry name" value="FlgK_D1"/>
    <property type="match status" value="1"/>
</dbReference>
<dbReference type="HOGENOM" id="CLU_012762_3_2_5"/>
<dbReference type="GO" id="GO:0044780">
    <property type="term" value="P:bacterial-type flagellum assembly"/>
    <property type="evidence" value="ECO:0007669"/>
    <property type="project" value="InterPro"/>
</dbReference>
<dbReference type="NCBIfam" id="TIGR02492">
    <property type="entry name" value="flgK_ends"/>
    <property type="match status" value="1"/>
</dbReference>
<keyword evidence="10" id="KW-0966">Cell projection</keyword>
<evidence type="ECO:0000256" key="5">
    <source>
        <dbReference type="ARBA" id="ARBA00022525"/>
    </source>
</evidence>
<dbReference type="AlphaFoldDB" id="A0A0B4WX22"/>
<accession>A0A0B4WX22</accession>
<evidence type="ECO:0000256" key="1">
    <source>
        <dbReference type="ARBA" id="ARBA00004365"/>
    </source>
</evidence>
<keyword evidence="10" id="KW-0969">Cilium</keyword>
<dbReference type="Pfam" id="PF06429">
    <property type="entry name" value="Flg_bbr_C"/>
    <property type="match status" value="1"/>
</dbReference>
<evidence type="ECO:0000256" key="2">
    <source>
        <dbReference type="ARBA" id="ARBA00004613"/>
    </source>
</evidence>
<gene>
    <name evidence="10" type="primary">flgK</name>
    <name evidence="10" type="ORF">RGR602_CH00736</name>
</gene>
<name>A0A0B4WX22_9HYPH</name>
<dbReference type="GO" id="GO:0009424">
    <property type="term" value="C:bacterial-type flagellum hook"/>
    <property type="evidence" value="ECO:0007669"/>
    <property type="project" value="InterPro"/>
</dbReference>
<dbReference type="PANTHER" id="PTHR30033">
    <property type="entry name" value="FLAGELLAR HOOK-ASSOCIATED PROTEIN 1"/>
    <property type="match status" value="1"/>
</dbReference>
<protein>
    <recommendedName>
        <fullName evidence="4">Flagellar hook-associated protein 1</fullName>
    </recommendedName>
</protein>
<dbReference type="InterPro" id="IPR053927">
    <property type="entry name" value="FlgK_helical"/>
</dbReference>
<feature type="coiled-coil region" evidence="7">
    <location>
        <begin position="156"/>
        <end position="183"/>
    </location>
</feature>
<evidence type="ECO:0000256" key="3">
    <source>
        <dbReference type="ARBA" id="ARBA00009677"/>
    </source>
</evidence>
<dbReference type="GO" id="GO:0005576">
    <property type="term" value="C:extracellular region"/>
    <property type="evidence" value="ECO:0007669"/>
    <property type="project" value="UniProtKB-SubCell"/>
</dbReference>
<proteinExistence type="inferred from homology"/>
<dbReference type="RefSeq" id="WP_039843981.1">
    <property type="nucleotide sequence ID" value="NZ_CP006877.1"/>
</dbReference>
<evidence type="ECO:0000313" key="11">
    <source>
        <dbReference type="Proteomes" id="UP000031368"/>
    </source>
</evidence>
<evidence type="ECO:0000256" key="4">
    <source>
        <dbReference type="ARBA" id="ARBA00016244"/>
    </source>
</evidence>
<dbReference type="GO" id="GO:0005198">
    <property type="term" value="F:structural molecule activity"/>
    <property type="evidence" value="ECO:0007669"/>
    <property type="project" value="InterPro"/>
</dbReference>
<reference evidence="10 11" key="1">
    <citation type="submission" date="2013-11" db="EMBL/GenBank/DDBJ databases">
        <title>Complete genome sequence of Rhizobium gallicum bv. gallicum R602.</title>
        <authorList>
            <person name="Bustos P."/>
            <person name="Santamaria R.I."/>
            <person name="Lozano L."/>
            <person name="Acosta J.L."/>
            <person name="Ormeno-Orrillo E."/>
            <person name="Rogel M.A."/>
            <person name="Romero D."/>
            <person name="Cevallos M.A."/>
            <person name="Martinez-Romero E."/>
            <person name="Gonzalez V."/>
        </authorList>
    </citation>
    <scope>NUCLEOTIDE SEQUENCE [LARGE SCALE GENOMIC DNA]</scope>
    <source>
        <strain evidence="10 11">R602</strain>
    </source>
</reference>
<keyword evidence="10" id="KW-0282">Flagellum</keyword>
<organism evidence="10 11">
    <name type="scientific">Rhizobium gallicum bv. gallicum R602sp</name>
    <dbReference type="NCBI Taxonomy" id="1041138"/>
    <lineage>
        <taxon>Bacteria</taxon>
        <taxon>Pseudomonadati</taxon>
        <taxon>Pseudomonadota</taxon>
        <taxon>Alphaproteobacteria</taxon>
        <taxon>Hyphomicrobiales</taxon>
        <taxon>Rhizobiaceae</taxon>
        <taxon>Rhizobium/Agrobacterium group</taxon>
        <taxon>Rhizobium</taxon>
    </lineage>
</organism>
<dbReference type="PANTHER" id="PTHR30033:SF1">
    <property type="entry name" value="FLAGELLAR HOOK-ASSOCIATED PROTEIN 1"/>
    <property type="match status" value="1"/>
</dbReference>